<dbReference type="InterPro" id="IPR036397">
    <property type="entry name" value="RNaseH_sf"/>
</dbReference>
<dbReference type="PANTHER" id="PTHR47326">
    <property type="entry name" value="TRANSPOSABLE ELEMENT TC3 TRANSPOSASE-LIKE PROTEIN"/>
    <property type="match status" value="1"/>
</dbReference>
<evidence type="ECO:0000313" key="3">
    <source>
        <dbReference type="Proteomes" id="UP000035680"/>
    </source>
</evidence>
<dbReference type="Pfam" id="PF16087">
    <property type="entry name" value="DUF4817"/>
    <property type="match status" value="1"/>
</dbReference>
<evidence type="ECO:0000259" key="2">
    <source>
        <dbReference type="Pfam" id="PF16087"/>
    </source>
</evidence>
<dbReference type="Proteomes" id="UP000035680">
    <property type="component" value="Unassembled WGS sequence"/>
</dbReference>
<dbReference type="InterPro" id="IPR032135">
    <property type="entry name" value="DUF4817"/>
</dbReference>
<sequence>MYNNEERSMIVRFYYSNGSSIIATQRAFRKHFNTRKAPSRRAIKNMVQRFEEHGSVNDLPRTGRPRTVTSDENAQRVRDSIDKNDKISIRKRAKELCIPRASLRRILAQELHLFPYKIQLTHKLEVSDKKQRLKCTNTIQNLMIHDSNFLNKLIISDEANFHLNGLVKKHNCKIWGTENPRIISEKQFQTEKVIVWCGITSQKIIGPYFFENEESINVNGEEYREMIDNYLVPELVNTIGMWFQQDEATAHVTMKTINLLKTIFSNRIISRNSEISWPLRSPDLSAADFFLWGYLKERVYKDKPKTLYELKNNIQNEINEINETKQDTLKKVMKNVIERAQLCKQSKGSHLKDIIIQI</sequence>
<feature type="region of interest" description="Disordered" evidence="1">
    <location>
        <begin position="50"/>
        <end position="73"/>
    </location>
</feature>
<feature type="domain" description="DUF4817" evidence="2">
    <location>
        <begin position="5"/>
        <end position="57"/>
    </location>
</feature>
<protein>
    <submittedName>
        <fullName evidence="4">DUF4817 domain-containing protein</fullName>
    </submittedName>
</protein>
<organism evidence="3 4">
    <name type="scientific">Strongyloides venezuelensis</name>
    <name type="common">Threadworm</name>
    <dbReference type="NCBI Taxonomy" id="75913"/>
    <lineage>
        <taxon>Eukaryota</taxon>
        <taxon>Metazoa</taxon>
        <taxon>Ecdysozoa</taxon>
        <taxon>Nematoda</taxon>
        <taxon>Chromadorea</taxon>
        <taxon>Rhabditida</taxon>
        <taxon>Tylenchina</taxon>
        <taxon>Panagrolaimomorpha</taxon>
        <taxon>Strongyloidoidea</taxon>
        <taxon>Strongyloididae</taxon>
        <taxon>Strongyloides</taxon>
    </lineage>
</organism>
<proteinExistence type="predicted"/>
<evidence type="ECO:0000313" key="4">
    <source>
        <dbReference type="WBParaSite" id="SVE_1161700.1"/>
    </source>
</evidence>
<dbReference type="WBParaSite" id="SVE_1161700.1">
    <property type="protein sequence ID" value="SVE_1161700.1"/>
    <property type="gene ID" value="SVE_1161700"/>
</dbReference>
<dbReference type="GO" id="GO:0003676">
    <property type="term" value="F:nucleic acid binding"/>
    <property type="evidence" value="ECO:0007669"/>
    <property type="project" value="InterPro"/>
</dbReference>
<name>A0A0K0FQD0_STRVS</name>
<accession>A0A0K0FQD0</accession>
<dbReference type="Gene3D" id="3.30.420.10">
    <property type="entry name" value="Ribonuclease H-like superfamily/Ribonuclease H"/>
    <property type="match status" value="1"/>
</dbReference>
<keyword evidence="3" id="KW-1185">Reference proteome</keyword>
<reference evidence="4" key="2">
    <citation type="submission" date="2015-08" db="UniProtKB">
        <authorList>
            <consortium name="WormBaseParasite"/>
        </authorList>
    </citation>
    <scope>IDENTIFICATION</scope>
</reference>
<dbReference type="AlphaFoldDB" id="A0A0K0FQD0"/>
<dbReference type="PANTHER" id="PTHR47326:SF1">
    <property type="entry name" value="HTH PSQ-TYPE DOMAIN-CONTAINING PROTEIN"/>
    <property type="match status" value="1"/>
</dbReference>
<evidence type="ECO:0000256" key="1">
    <source>
        <dbReference type="SAM" id="MobiDB-lite"/>
    </source>
</evidence>
<reference evidence="3" key="1">
    <citation type="submission" date="2014-07" db="EMBL/GenBank/DDBJ databases">
        <authorList>
            <person name="Martin A.A"/>
            <person name="De Silva N."/>
        </authorList>
    </citation>
    <scope>NUCLEOTIDE SEQUENCE</scope>
</reference>